<evidence type="ECO:0000313" key="3">
    <source>
        <dbReference type="Proteomes" id="UP000594001"/>
    </source>
</evidence>
<evidence type="ECO:0000313" key="2">
    <source>
        <dbReference type="EMBL" id="QOL19617.1"/>
    </source>
</evidence>
<dbReference type="EMBL" id="CP054719">
    <property type="protein sequence ID" value="QOL19617.1"/>
    <property type="molecule type" value="Genomic_DNA"/>
</dbReference>
<dbReference type="PANTHER" id="PTHR45856:SF24">
    <property type="entry name" value="FUNGAL LIPASE-LIKE DOMAIN-CONTAINING PROTEIN"/>
    <property type="match status" value="1"/>
</dbReference>
<accession>A0A7L9RSM9</accession>
<protein>
    <submittedName>
        <fullName evidence="2">Lipase family protein</fullName>
    </submittedName>
</protein>
<reference evidence="2 3" key="1">
    <citation type="submission" date="2020-06" db="EMBL/GenBank/DDBJ databases">
        <title>The endosymbiont of the kinetoplastid Bodo saltans is a Paracaedibacter-like alpha-proteobacterium possessing a putative toxin-antitoxin system.</title>
        <authorList>
            <person name="Midha S."/>
            <person name="Rigden D.J."/>
            <person name="Siozios S."/>
            <person name="Hurst G.D.D."/>
            <person name="Jackson A.P."/>
        </authorList>
    </citation>
    <scope>NUCLEOTIDE SEQUENCE [LARGE SCALE GENOMIC DNA]</scope>
    <source>
        <strain evidence="2">Lake Konstanz</strain>
    </source>
</reference>
<sequence length="348" mass="38729">MANITPPNKHDIILDPDQAILISNLQKSTVPDTLHTQFCLFDRIYAAGCYANLSYILSHLHPSSIESIQHEGTRDLVNQYKDIAIDIYDDSTHPKAGAIIIPLETETIIAFHGINFARKSDHITNLESNLTHSPYAPGLYHAGFLNISHAITPKIIHVLEMKLGSLNAHPHKIKIYGHSMGAGLAQLLTQYLQHQYENLEIETIVFGSPKVMCPLAATSYNEKNNSRTLRIENPLDLAIYMPAQFMGYGVVNNAILLPKTHSDVMRNHGIEGYLESIDTMRQQFRTQGIQSVSLSDYIAASARFNPVHPWMPSGNGISAKSSVSEFLHLMGHGISKGIQSLIRFLPFK</sequence>
<dbReference type="Gene3D" id="3.40.50.1820">
    <property type="entry name" value="alpha/beta hydrolase"/>
    <property type="match status" value="1"/>
</dbReference>
<dbReference type="KEGG" id="pbal:CPBP_00381"/>
<keyword evidence="3" id="KW-1185">Reference proteome</keyword>
<feature type="domain" description="Fungal lipase-type" evidence="1">
    <location>
        <begin position="109"/>
        <end position="243"/>
    </location>
</feature>
<dbReference type="InterPro" id="IPR029058">
    <property type="entry name" value="AB_hydrolase_fold"/>
</dbReference>
<dbReference type="Pfam" id="PF01764">
    <property type="entry name" value="Lipase_3"/>
    <property type="match status" value="1"/>
</dbReference>
<organism evidence="2 3">
    <name type="scientific">Candidatus Bodocaedibacter vickermanii</name>
    <dbReference type="NCBI Taxonomy" id="2741701"/>
    <lineage>
        <taxon>Bacteria</taxon>
        <taxon>Pseudomonadati</taxon>
        <taxon>Pseudomonadota</taxon>
        <taxon>Alphaproteobacteria</taxon>
        <taxon>Holosporales</taxon>
        <taxon>Candidatus Paracaedibacteraceae</taxon>
        <taxon>Candidatus Bodocaedibacter</taxon>
    </lineage>
</organism>
<dbReference type="GO" id="GO:0006629">
    <property type="term" value="P:lipid metabolic process"/>
    <property type="evidence" value="ECO:0007669"/>
    <property type="project" value="InterPro"/>
</dbReference>
<dbReference type="InterPro" id="IPR051218">
    <property type="entry name" value="Sec_MonoDiacylglyc_Lipase"/>
</dbReference>
<gene>
    <name evidence="2" type="ORF">CPBP_00381</name>
</gene>
<dbReference type="SUPFAM" id="SSF53474">
    <property type="entry name" value="alpha/beta-Hydrolases"/>
    <property type="match status" value="1"/>
</dbReference>
<name>A0A7L9RSM9_9PROT</name>
<dbReference type="Proteomes" id="UP000594001">
    <property type="component" value="Chromosome"/>
</dbReference>
<dbReference type="PANTHER" id="PTHR45856">
    <property type="entry name" value="ALPHA/BETA-HYDROLASES SUPERFAMILY PROTEIN"/>
    <property type="match status" value="1"/>
</dbReference>
<dbReference type="RefSeq" id="WP_350332367.1">
    <property type="nucleotide sequence ID" value="NZ_CP054719.1"/>
</dbReference>
<dbReference type="InterPro" id="IPR002921">
    <property type="entry name" value="Fungal_lipase-type"/>
</dbReference>
<evidence type="ECO:0000259" key="1">
    <source>
        <dbReference type="Pfam" id="PF01764"/>
    </source>
</evidence>
<dbReference type="AlphaFoldDB" id="A0A7L9RSM9"/>
<proteinExistence type="predicted"/>